<feature type="transmembrane region" description="Helical" evidence="1">
    <location>
        <begin position="113"/>
        <end position="140"/>
    </location>
</feature>
<sequence length="300" mass="35553">MTPRISRGLLFLSMYGLWLELYLLMNRLPFSLAVPFDFIVVLALTFLVLLLVKILLDLLFACRDVYKRERIITIFPFIIISRETINVRFSPYFSFHRKTLSTAGLKYESKISFLLLLLIFITLILNKPVLSILFTSLFLWNIVDITHLTFNAIEPVFNQYRWKRETSFEPYLYQTVTERLEQLGLVYSDLMCLLLYDAIHQCCFLIDNDLVEPILERVVDTKNVILCTGLVELLLYELSISNHQGSLEKVEQIRKQLIVINQLDFFCYTSWLRYNFECCLNREYDKIRPRKLLISNRQIL</sequence>
<evidence type="ECO:0000313" key="3">
    <source>
        <dbReference type="Proteomes" id="UP000281324"/>
    </source>
</evidence>
<dbReference type="EMBL" id="RRZQ01000011">
    <property type="protein sequence ID" value="RRN49411.1"/>
    <property type="molecule type" value="Genomic_DNA"/>
</dbReference>
<comment type="caution">
    <text evidence="2">The sequence shown here is derived from an EMBL/GenBank/DDBJ whole genome shotgun (WGS) entry which is preliminary data.</text>
</comment>
<dbReference type="AlphaFoldDB" id="A0A3R8LZN7"/>
<organism evidence="2 3">
    <name type="scientific">Streptococcus suis</name>
    <dbReference type="NCBI Taxonomy" id="1307"/>
    <lineage>
        <taxon>Bacteria</taxon>
        <taxon>Bacillati</taxon>
        <taxon>Bacillota</taxon>
        <taxon>Bacilli</taxon>
        <taxon>Lactobacillales</taxon>
        <taxon>Streptococcaceae</taxon>
        <taxon>Streptococcus</taxon>
    </lineage>
</organism>
<keyword evidence="1" id="KW-0812">Transmembrane</keyword>
<dbReference type="Proteomes" id="UP000281324">
    <property type="component" value="Unassembled WGS sequence"/>
</dbReference>
<dbReference type="RefSeq" id="WP_125070628.1">
    <property type="nucleotide sequence ID" value="NZ_RRZQ01000011.1"/>
</dbReference>
<evidence type="ECO:0000256" key="1">
    <source>
        <dbReference type="SAM" id="Phobius"/>
    </source>
</evidence>
<proteinExistence type="predicted"/>
<feature type="transmembrane region" description="Helical" evidence="1">
    <location>
        <begin position="38"/>
        <end position="60"/>
    </location>
</feature>
<name>A0A3R8LZN7_STRSU</name>
<gene>
    <name evidence="2" type="ORF">EI219_07970</name>
</gene>
<keyword evidence="1" id="KW-1133">Transmembrane helix</keyword>
<reference evidence="2 3" key="1">
    <citation type="submission" date="2018-11" db="EMBL/GenBank/DDBJ databases">
        <title>Changes in penicillin susceptibility of Streptococcus suis isolates by amino acid alterations in the penicillin-binding protein.</title>
        <authorList>
            <person name="Niemann L."/>
            <person name="Eichhorn I."/>
        </authorList>
    </citation>
    <scope>NUCLEOTIDE SEQUENCE [LARGE SCALE GENOMIC DNA]</scope>
    <source>
        <strain evidence="2 3">IMT40201</strain>
    </source>
</reference>
<evidence type="ECO:0000313" key="2">
    <source>
        <dbReference type="EMBL" id="RRN49411.1"/>
    </source>
</evidence>
<accession>A0A3R8LZN7</accession>
<keyword evidence="1" id="KW-0472">Membrane</keyword>
<protein>
    <submittedName>
        <fullName evidence="2">Uncharacterized protein</fullName>
    </submittedName>
</protein>
<feature type="transmembrane region" description="Helical" evidence="1">
    <location>
        <begin position="9"/>
        <end position="26"/>
    </location>
</feature>